<dbReference type="EMBL" id="JASAOG010000092">
    <property type="protein sequence ID" value="KAK0052767.1"/>
    <property type="molecule type" value="Genomic_DNA"/>
</dbReference>
<proteinExistence type="predicted"/>
<gene>
    <name evidence="1" type="ORF">Bpfe_017883</name>
</gene>
<sequence length="147" mass="16654">MVRTISFGAIVHTRIKASRLGSRILGPNFSHSHQQGIYDVSTLTLGLDLVETASAHLSDTTHGTRVLTGSSALTVQKWSFLWSLNKRHTHNCNVQRYHHQPVFQQPIGIICATRSLATPPTFFRRICYQQPSHTCKQIIELFHIQPR</sequence>
<reference evidence="1" key="1">
    <citation type="journal article" date="2023" name="PLoS Negl. Trop. Dis.">
        <title>A genome sequence for Biomphalaria pfeifferi, the major vector snail for the human-infecting parasite Schistosoma mansoni.</title>
        <authorList>
            <person name="Bu L."/>
            <person name="Lu L."/>
            <person name="Laidemitt M.R."/>
            <person name="Zhang S.M."/>
            <person name="Mutuku M."/>
            <person name="Mkoji G."/>
            <person name="Steinauer M."/>
            <person name="Loker E.S."/>
        </authorList>
    </citation>
    <scope>NUCLEOTIDE SEQUENCE</scope>
    <source>
        <strain evidence="1">KasaAsao</strain>
    </source>
</reference>
<organism evidence="1 2">
    <name type="scientific">Biomphalaria pfeifferi</name>
    <name type="common">Bloodfluke planorb</name>
    <name type="synonym">Freshwater snail</name>
    <dbReference type="NCBI Taxonomy" id="112525"/>
    <lineage>
        <taxon>Eukaryota</taxon>
        <taxon>Metazoa</taxon>
        <taxon>Spiralia</taxon>
        <taxon>Lophotrochozoa</taxon>
        <taxon>Mollusca</taxon>
        <taxon>Gastropoda</taxon>
        <taxon>Heterobranchia</taxon>
        <taxon>Euthyneura</taxon>
        <taxon>Panpulmonata</taxon>
        <taxon>Hygrophila</taxon>
        <taxon>Lymnaeoidea</taxon>
        <taxon>Planorbidae</taxon>
        <taxon>Biomphalaria</taxon>
    </lineage>
</organism>
<dbReference type="Proteomes" id="UP001233172">
    <property type="component" value="Unassembled WGS sequence"/>
</dbReference>
<evidence type="ECO:0000313" key="2">
    <source>
        <dbReference type="Proteomes" id="UP001233172"/>
    </source>
</evidence>
<dbReference type="AlphaFoldDB" id="A0AAD8BDQ7"/>
<protein>
    <submittedName>
        <fullName evidence="1">Uncharacterized protein</fullName>
    </submittedName>
</protein>
<accession>A0AAD8BDQ7</accession>
<evidence type="ECO:0000313" key="1">
    <source>
        <dbReference type="EMBL" id="KAK0052767.1"/>
    </source>
</evidence>
<reference evidence="1" key="2">
    <citation type="submission" date="2023-04" db="EMBL/GenBank/DDBJ databases">
        <authorList>
            <person name="Bu L."/>
            <person name="Lu L."/>
            <person name="Laidemitt M.R."/>
            <person name="Zhang S.M."/>
            <person name="Mutuku M."/>
            <person name="Mkoji G."/>
            <person name="Steinauer M."/>
            <person name="Loker E.S."/>
        </authorList>
    </citation>
    <scope>NUCLEOTIDE SEQUENCE</scope>
    <source>
        <strain evidence="1">KasaAsao</strain>
        <tissue evidence="1">Whole Snail</tissue>
    </source>
</reference>
<comment type="caution">
    <text evidence="1">The sequence shown here is derived from an EMBL/GenBank/DDBJ whole genome shotgun (WGS) entry which is preliminary data.</text>
</comment>
<name>A0AAD8BDQ7_BIOPF</name>
<keyword evidence="2" id="KW-1185">Reference proteome</keyword>